<gene>
    <name evidence="1" type="ORF">LSAT_V11C700376870</name>
</gene>
<proteinExistence type="predicted"/>
<name>A0A9R1UYB1_LACSA</name>
<dbReference type="EMBL" id="NBSK02000007">
    <property type="protein sequence ID" value="KAJ0194936.1"/>
    <property type="molecule type" value="Genomic_DNA"/>
</dbReference>
<accession>A0A9R1UYB1</accession>
<dbReference type="Proteomes" id="UP000235145">
    <property type="component" value="Unassembled WGS sequence"/>
</dbReference>
<comment type="caution">
    <text evidence="1">The sequence shown here is derived from an EMBL/GenBank/DDBJ whole genome shotgun (WGS) entry which is preliminary data.</text>
</comment>
<evidence type="ECO:0000313" key="2">
    <source>
        <dbReference type="Proteomes" id="UP000235145"/>
    </source>
</evidence>
<keyword evidence="2" id="KW-1185">Reference proteome</keyword>
<organism evidence="1 2">
    <name type="scientific">Lactuca sativa</name>
    <name type="common">Garden lettuce</name>
    <dbReference type="NCBI Taxonomy" id="4236"/>
    <lineage>
        <taxon>Eukaryota</taxon>
        <taxon>Viridiplantae</taxon>
        <taxon>Streptophyta</taxon>
        <taxon>Embryophyta</taxon>
        <taxon>Tracheophyta</taxon>
        <taxon>Spermatophyta</taxon>
        <taxon>Magnoliopsida</taxon>
        <taxon>eudicotyledons</taxon>
        <taxon>Gunneridae</taxon>
        <taxon>Pentapetalae</taxon>
        <taxon>asterids</taxon>
        <taxon>campanulids</taxon>
        <taxon>Asterales</taxon>
        <taxon>Asteraceae</taxon>
        <taxon>Cichorioideae</taxon>
        <taxon>Cichorieae</taxon>
        <taxon>Lactucinae</taxon>
        <taxon>Lactuca</taxon>
    </lineage>
</organism>
<reference evidence="1 2" key="1">
    <citation type="journal article" date="2017" name="Nat. Commun.">
        <title>Genome assembly with in vitro proximity ligation data and whole-genome triplication in lettuce.</title>
        <authorList>
            <person name="Reyes-Chin-Wo S."/>
            <person name="Wang Z."/>
            <person name="Yang X."/>
            <person name="Kozik A."/>
            <person name="Arikit S."/>
            <person name="Song C."/>
            <person name="Xia L."/>
            <person name="Froenicke L."/>
            <person name="Lavelle D.O."/>
            <person name="Truco M.J."/>
            <person name="Xia R."/>
            <person name="Zhu S."/>
            <person name="Xu C."/>
            <person name="Xu H."/>
            <person name="Xu X."/>
            <person name="Cox K."/>
            <person name="Korf I."/>
            <person name="Meyers B.C."/>
            <person name="Michelmore R.W."/>
        </authorList>
    </citation>
    <scope>NUCLEOTIDE SEQUENCE [LARGE SCALE GENOMIC DNA]</scope>
    <source>
        <strain evidence="2">cv. Salinas</strain>
        <tissue evidence="1">Seedlings</tissue>
    </source>
</reference>
<protein>
    <submittedName>
        <fullName evidence="1">Uncharacterized protein</fullName>
    </submittedName>
</protein>
<dbReference type="AlphaFoldDB" id="A0A9R1UYB1"/>
<sequence>MSLGELTKLRAYIFLGCFNFVTKLSGLASKSKSLGYELKELDLGKDTQGGLLLSSEEKYMFVNIVTMDIQIGMTLDVTGKEVGGPGEVEMVMNVSGIKVTLNITNVVSLVTIATNDLNGKKKRRNL</sequence>
<evidence type="ECO:0000313" key="1">
    <source>
        <dbReference type="EMBL" id="KAJ0194936.1"/>
    </source>
</evidence>